<dbReference type="PROSITE" id="PS51387">
    <property type="entry name" value="FAD_PCMH"/>
    <property type="match status" value="1"/>
</dbReference>
<dbReference type="InterPro" id="IPR051264">
    <property type="entry name" value="FAD-oxidored/transferase_4"/>
</dbReference>
<dbReference type="Gene3D" id="3.30.465.10">
    <property type="match status" value="1"/>
</dbReference>
<dbReference type="GO" id="GO:0003824">
    <property type="term" value="F:catalytic activity"/>
    <property type="evidence" value="ECO:0007669"/>
    <property type="project" value="InterPro"/>
</dbReference>
<dbReference type="InterPro" id="IPR004113">
    <property type="entry name" value="FAD-bd_oxidored_4_C"/>
</dbReference>
<dbReference type="Pfam" id="PF02913">
    <property type="entry name" value="FAD-oxidase_C"/>
    <property type="match status" value="1"/>
</dbReference>
<dbReference type="Gene3D" id="3.30.43.10">
    <property type="entry name" value="Uridine Diphospho-n-acetylenolpyruvylglucosamine Reductase, domain 2"/>
    <property type="match status" value="1"/>
</dbReference>
<dbReference type="PANTHER" id="PTHR43716">
    <property type="entry name" value="D-2-HYDROXYGLUTARATE DEHYDROGENASE, MITOCHONDRIAL"/>
    <property type="match status" value="1"/>
</dbReference>
<dbReference type="InterPro" id="IPR016164">
    <property type="entry name" value="FAD-linked_Oxase-like_C"/>
</dbReference>
<dbReference type="AlphaFoldDB" id="A0A1I6G691"/>
<dbReference type="GO" id="GO:0022904">
    <property type="term" value="P:respiratory electron transport chain"/>
    <property type="evidence" value="ECO:0007669"/>
    <property type="project" value="TreeGrafter"/>
</dbReference>
<dbReference type="FunFam" id="1.10.45.10:FF:000001">
    <property type="entry name" value="D-lactate dehydrogenase mitochondrial"/>
    <property type="match status" value="1"/>
</dbReference>
<dbReference type="InterPro" id="IPR006094">
    <property type="entry name" value="Oxid_FAD_bind_N"/>
</dbReference>
<dbReference type="EMBL" id="FOYO01000001">
    <property type="protein sequence ID" value="SFR37699.1"/>
    <property type="molecule type" value="Genomic_DNA"/>
</dbReference>
<accession>A0A1I6G691</accession>
<keyword evidence="4" id="KW-0274">FAD</keyword>
<evidence type="ECO:0000313" key="6">
    <source>
        <dbReference type="EMBL" id="SFR37699.1"/>
    </source>
</evidence>
<dbReference type="InterPro" id="IPR016169">
    <property type="entry name" value="FAD-bd_PCMH_sub2"/>
</dbReference>
<evidence type="ECO:0000256" key="4">
    <source>
        <dbReference type="ARBA" id="ARBA00022827"/>
    </source>
</evidence>
<evidence type="ECO:0000256" key="1">
    <source>
        <dbReference type="ARBA" id="ARBA00001974"/>
    </source>
</evidence>
<dbReference type="GO" id="GO:0071949">
    <property type="term" value="F:FAD binding"/>
    <property type="evidence" value="ECO:0007669"/>
    <property type="project" value="InterPro"/>
</dbReference>
<dbReference type="PANTHER" id="PTHR43716:SF2">
    <property type="entry name" value="BLL6224 PROTEIN"/>
    <property type="match status" value="1"/>
</dbReference>
<evidence type="ECO:0000313" key="7">
    <source>
        <dbReference type="Proteomes" id="UP000199658"/>
    </source>
</evidence>
<dbReference type="Pfam" id="PF01565">
    <property type="entry name" value="FAD_binding_4"/>
    <property type="match status" value="1"/>
</dbReference>
<proteinExistence type="inferred from homology"/>
<dbReference type="InterPro" id="IPR016167">
    <property type="entry name" value="FAD-bd_PCMH_sub1"/>
</dbReference>
<dbReference type="Gene3D" id="3.30.70.2740">
    <property type="match status" value="1"/>
</dbReference>
<dbReference type="SUPFAM" id="SSF55103">
    <property type="entry name" value="FAD-linked oxidases, C-terminal domain"/>
    <property type="match status" value="1"/>
</dbReference>
<comment type="similarity">
    <text evidence="2">Belongs to the FAD-binding oxidoreductase/transferase type 4 family.</text>
</comment>
<feature type="domain" description="FAD-binding PCMH-type" evidence="5">
    <location>
        <begin position="33"/>
        <end position="211"/>
    </location>
</feature>
<protein>
    <submittedName>
        <fullName evidence="6">FAD/FMN-containing dehydrogenase</fullName>
    </submittedName>
</protein>
<dbReference type="SUPFAM" id="SSF56176">
    <property type="entry name" value="FAD-binding/transporter-associated domain-like"/>
    <property type="match status" value="1"/>
</dbReference>
<dbReference type="Proteomes" id="UP000199658">
    <property type="component" value="Unassembled WGS sequence"/>
</dbReference>
<dbReference type="OrthoDB" id="9811557at2"/>
<evidence type="ECO:0000259" key="5">
    <source>
        <dbReference type="PROSITE" id="PS51387"/>
    </source>
</evidence>
<organism evidence="6 7">
    <name type="scientific">Litoreibacter janthinus</name>
    <dbReference type="NCBI Taxonomy" id="670154"/>
    <lineage>
        <taxon>Bacteria</taxon>
        <taxon>Pseudomonadati</taxon>
        <taxon>Pseudomonadota</taxon>
        <taxon>Alphaproteobacteria</taxon>
        <taxon>Rhodobacterales</taxon>
        <taxon>Roseobacteraceae</taxon>
        <taxon>Litoreibacter</taxon>
    </lineage>
</organism>
<sequence>MTLLDNLREIVGDAHVLLDGDTSKYDHDWTGNYRATPIAVVRPASTEEVSAVVKACAATKTAIVPVSGNTSLAGGTYAKDAVMISMERLNQIREIRPDARIAIVGAGAVLSSIHDAVDAHNLVFPLTFGAKGSAMIGGALSTNAGGSNVVRYGSTRGLCLGLEVVMPDGQIMNLMSELHKDNSGYDLKDLMIGAEGTLGLITSAVLKLFPKPRAYATAMVAVPDFPDALTLLNDLQAATGGLVEAFEYMDALYVTDHLTMFPKARAPFENRHDINIMVEVGATAPSLADQLPDGTVPVVTLLENTLAQMMEDGRVVDAVVAQNEAQRREMWERREAAGEVMLIRKPMINNDICVPVDKVADFFQRIDARLATLDPDSLHTSVSHLGDGNIHFLMFPTKGDPQHIDLLTETVENVVLSLGGSFSAEHGIGLTKKPSMARRKDKVALAVMRAVKAAIDPDNIMNPGKVLPQTN</sequence>
<name>A0A1I6G691_9RHOB</name>
<evidence type="ECO:0000256" key="2">
    <source>
        <dbReference type="ARBA" id="ARBA00008000"/>
    </source>
</evidence>
<dbReference type="InterPro" id="IPR016166">
    <property type="entry name" value="FAD-bd_PCMH"/>
</dbReference>
<keyword evidence="3" id="KW-0285">Flavoprotein</keyword>
<dbReference type="RefSeq" id="WP_090213165.1">
    <property type="nucleotide sequence ID" value="NZ_FOYO01000001.1"/>
</dbReference>
<dbReference type="InterPro" id="IPR036318">
    <property type="entry name" value="FAD-bd_PCMH-like_sf"/>
</dbReference>
<evidence type="ECO:0000256" key="3">
    <source>
        <dbReference type="ARBA" id="ARBA00022630"/>
    </source>
</evidence>
<keyword evidence="7" id="KW-1185">Reference proteome</keyword>
<dbReference type="STRING" id="670154.SAMN04488002_0961"/>
<reference evidence="7" key="1">
    <citation type="submission" date="2016-10" db="EMBL/GenBank/DDBJ databases">
        <authorList>
            <person name="Varghese N."/>
            <person name="Submissions S."/>
        </authorList>
    </citation>
    <scope>NUCLEOTIDE SEQUENCE [LARGE SCALE GENOMIC DNA]</scope>
    <source>
        <strain evidence="7">DSM 26921</strain>
    </source>
</reference>
<dbReference type="Gene3D" id="1.10.45.10">
    <property type="entry name" value="Vanillyl-alcohol Oxidase, Chain A, domain 4"/>
    <property type="match status" value="1"/>
</dbReference>
<comment type="cofactor">
    <cofactor evidence="1">
        <name>FAD</name>
        <dbReference type="ChEBI" id="CHEBI:57692"/>
    </cofactor>
</comment>
<gene>
    <name evidence="6" type="ORF">SAMN04488002_0961</name>
</gene>
<dbReference type="InterPro" id="IPR016171">
    <property type="entry name" value="Vanillyl_alc_oxidase_C-sub2"/>
</dbReference>
<dbReference type="Gene3D" id="3.30.70.2190">
    <property type="match status" value="1"/>
</dbReference>